<reference evidence="3" key="1">
    <citation type="submission" date="2006-04" db="EMBL/GenBank/DDBJ databases">
        <authorList>
            <person name="Seshadri R."/>
            <person name="Federici B.A."/>
        </authorList>
    </citation>
    <scope>NUCLEOTIDE SEQUENCE [LARGE SCALE GENOMIC DNA]</scope>
</reference>
<dbReference type="EMBL" id="AAQJ02000001">
    <property type="protein sequence ID" value="EDP45834.1"/>
    <property type="molecule type" value="Genomic_DNA"/>
</dbReference>
<protein>
    <submittedName>
        <fullName evidence="3">Uncharacterized protein</fullName>
    </submittedName>
</protein>
<evidence type="ECO:0000313" key="3">
    <source>
        <dbReference type="EMBL" id="EDP45834.1"/>
    </source>
</evidence>
<proteinExistence type="predicted"/>
<feature type="coiled-coil region" evidence="1">
    <location>
        <begin position="197"/>
        <end position="231"/>
    </location>
</feature>
<dbReference type="SUPFAM" id="SSF58100">
    <property type="entry name" value="Bacterial hemolysins"/>
    <property type="match status" value="1"/>
</dbReference>
<dbReference type="Proteomes" id="UP000054075">
    <property type="component" value="Unassembled WGS sequence"/>
</dbReference>
<reference evidence="3" key="2">
    <citation type="submission" date="2007-10" db="EMBL/GenBank/DDBJ databases">
        <authorList>
            <person name="Myers G.S."/>
        </authorList>
    </citation>
    <scope>NUCLEOTIDE SEQUENCE [LARGE SCALE GENOMIC DNA]</scope>
</reference>
<feature type="transmembrane region" description="Helical" evidence="2">
    <location>
        <begin position="172"/>
        <end position="190"/>
    </location>
</feature>
<keyword evidence="4" id="KW-1185">Reference proteome</keyword>
<evidence type="ECO:0000256" key="2">
    <source>
        <dbReference type="SAM" id="Phobius"/>
    </source>
</evidence>
<dbReference type="AlphaFoldDB" id="A8PME2"/>
<sequence>MSCQCTPLERNESIVKIYQNFTKQLFEQQINNYPINYNDLLKISVTYTKTNEADLIIKPVIKAIQDYDVPFNQNFNKAKAQIEDVGNKQAEAISIFKDSINNINTNIQRIQKLTSDAHTELNKLREKTTKEISNISTQINQVELNQKNLQNQMKVLQDEINALQKHLNDLNWAWIACIIPIFCLWLPILIQEVGFNKSKKEAELRNKMAQLNQTTTELALLKNQHKTLTEKLNVNMVVLATIQNSNNLCIYILNNLINISDALNAIDANETPVLLRRLMAVLKQSWDELMAQVSLLAVSLHIN</sequence>
<dbReference type="RefSeq" id="WP_006034822.1">
    <property type="nucleotide sequence ID" value="NZ_AAQJ02000001.1"/>
</dbReference>
<dbReference type="STRING" id="59196.RICGR_0702"/>
<organism evidence="3 4">
    <name type="scientific">Rickettsiella grylli</name>
    <dbReference type="NCBI Taxonomy" id="59196"/>
    <lineage>
        <taxon>Bacteria</taxon>
        <taxon>Pseudomonadati</taxon>
        <taxon>Pseudomonadota</taxon>
        <taxon>Gammaproteobacteria</taxon>
        <taxon>Legionellales</taxon>
        <taxon>Coxiellaceae</taxon>
        <taxon>Rickettsiella</taxon>
    </lineage>
</organism>
<keyword evidence="1" id="KW-0175">Coiled coil</keyword>
<evidence type="ECO:0000256" key="1">
    <source>
        <dbReference type="SAM" id="Coils"/>
    </source>
</evidence>
<gene>
    <name evidence="3" type="ORF">RICGR_0702</name>
</gene>
<evidence type="ECO:0000313" key="4">
    <source>
        <dbReference type="Proteomes" id="UP000054075"/>
    </source>
</evidence>
<name>A8PME2_9COXI</name>
<accession>A8PME2</accession>
<keyword evidence="2" id="KW-0812">Transmembrane</keyword>
<comment type="caution">
    <text evidence="3">The sequence shown here is derived from an EMBL/GenBank/DDBJ whole genome shotgun (WGS) entry which is preliminary data.</text>
</comment>
<feature type="coiled-coil region" evidence="1">
    <location>
        <begin position="107"/>
        <end position="173"/>
    </location>
</feature>
<keyword evidence="2" id="KW-0472">Membrane</keyword>
<keyword evidence="2" id="KW-1133">Transmembrane helix</keyword>
<dbReference type="Gene3D" id="1.20.1170.10">
    <property type="match status" value="1"/>
</dbReference>